<dbReference type="GO" id="GO:0051301">
    <property type="term" value="P:cell division"/>
    <property type="evidence" value="ECO:0007669"/>
    <property type="project" value="UniProtKB-KW"/>
</dbReference>
<evidence type="ECO:0000256" key="5">
    <source>
        <dbReference type="SAM" id="MobiDB-lite"/>
    </source>
</evidence>
<dbReference type="GO" id="GO:0006270">
    <property type="term" value="P:DNA replication initiation"/>
    <property type="evidence" value="ECO:0007669"/>
    <property type="project" value="TreeGrafter"/>
</dbReference>
<dbReference type="FunFam" id="3.40.50.300:FF:000547">
    <property type="entry name" value="Cell division control protein"/>
    <property type="match status" value="1"/>
</dbReference>
<dbReference type="GO" id="GO:0033314">
    <property type="term" value="P:mitotic DNA replication checkpoint signaling"/>
    <property type="evidence" value="ECO:0007669"/>
    <property type="project" value="TreeGrafter"/>
</dbReference>
<dbReference type="Proteomes" id="UP000799428">
    <property type="component" value="Unassembled WGS sequence"/>
</dbReference>
<dbReference type="GO" id="GO:0016887">
    <property type="term" value="F:ATP hydrolysis activity"/>
    <property type="evidence" value="ECO:0007669"/>
    <property type="project" value="InterPro"/>
</dbReference>
<dbReference type="InterPro" id="IPR049945">
    <property type="entry name" value="AAA_22"/>
</dbReference>
<evidence type="ECO:0000256" key="4">
    <source>
        <dbReference type="ARBA" id="ARBA00023306"/>
    </source>
</evidence>
<sequence length="670" mass="72577">MMPSTVLGKRTRSSAIVDSPNAKSTVTTRSKRRAQFVILDDAGDVNPFITPNKKSRKDVDAMEIDGEDEDKDEDEDEDRSKDSNEDKGKDKDTPTGKCGKKAPATPSRRGPFEKRVPLSATKANSPLKAPALSPEKQQVSTPQTPRHRDALSNKIAVTPRHRLISAQRPFTPRSPHTPSTPRNCAPTVYNEARQLFVRGSAPTALFGRGEERKELESFISTRTKSNKSGCIYVSGPPGTGKSAFVNQVCSTIGSEQTVKTGYINCMSVKTAVDLYRALLEELVDITEIKEGEEMDALHKLFMQRKCSYLVTLDEVDHLLGLDHDLLYNIFEWSIQRSSGLILVGIANALDFTDRFLPRLKARGLKPQLLPFLPYTAAQISSVITLKLQSLLPAEATHIPFIHPTAITFLSKKVAAQSGDLRKAFDICRRAIDLIEADTRDQHSKKAAEITPSPTPSPSKTPLVENIKLTSPVIPPSPFKAKIQSALANSLSQLTIESAPRATIGHMARITAAVFSNGTTQRLQALNLQQKAVLCSLSALENKKRASVSDSVLATPSKNHSTAPTIKALFEAYTTLCKRENVLHPLTGTEFRDIVGSLETLSLISAVEGKAGSLVVTAGTPSRKGRGGGFAGVVVEDRRVASSVGAKELAASLTGPGSSILKGILPCEETF</sequence>
<evidence type="ECO:0000259" key="6">
    <source>
        <dbReference type="Pfam" id="PF09079"/>
    </source>
</evidence>
<keyword evidence="4" id="KW-0131">Cell cycle</keyword>
<reference evidence="9" key="1">
    <citation type="journal article" date="2020" name="Stud. Mycol.">
        <title>101 Dothideomycetes genomes: a test case for predicting lifestyles and emergence of pathogens.</title>
        <authorList>
            <person name="Haridas S."/>
            <person name="Albert R."/>
            <person name="Binder M."/>
            <person name="Bloem J."/>
            <person name="Labutti K."/>
            <person name="Salamov A."/>
            <person name="Andreopoulos B."/>
            <person name="Baker S."/>
            <person name="Barry K."/>
            <person name="Bills G."/>
            <person name="Bluhm B."/>
            <person name="Cannon C."/>
            <person name="Castanera R."/>
            <person name="Culley D."/>
            <person name="Daum C."/>
            <person name="Ezra D."/>
            <person name="Gonzalez J."/>
            <person name="Henrissat B."/>
            <person name="Kuo A."/>
            <person name="Liang C."/>
            <person name="Lipzen A."/>
            <person name="Lutzoni F."/>
            <person name="Magnuson J."/>
            <person name="Mondo S."/>
            <person name="Nolan M."/>
            <person name="Ohm R."/>
            <person name="Pangilinan J."/>
            <person name="Park H.-J."/>
            <person name="Ramirez L."/>
            <person name="Alfaro M."/>
            <person name="Sun H."/>
            <person name="Tritt A."/>
            <person name="Yoshinaga Y."/>
            <person name="Zwiers L.-H."/>
            <person name="Turgeon B."/>
            <person name="Goodwin S."/>
            <person name="Spatafora J."/>
            <person name="Crous P."/>
            <person name="Grigoriev I."/>
        </authorList>
    </citation>
    <scope>NUCLEOTIDE SEQUENCE</scope>
    <source>
        <strain evidence="9">CBS 279.74</strain>
    </source>
</reference>
<gene>
    <name evidence="9" type="ORF">K504DRAFT_431155</name>
</gene>
<dbReference type="InterPro" id="IPR027417">
    <property type="entry name" value="P-loop_NTPase"/>
</dbReference>
<accession>A0A6G1KDT1</accession>
<dbReference type="Gene3D" id="3.40.50.300">
    <property type="entry name" value="P-loop containing nucleotide triphosphate hydrolases"/>
    <property type="match status" value="1"/>
</dbReference>
<evidence type="ECO:0000313" key="10">
    <source>
        <dbReference type="Proteomes" id="UP000799428"/>
    </source>
</evidence>
<dbReference type="GO" id="GO:0003688">
    <property type="term" value="F:DNA replication origin binding"/>
    <property type="evidence" value="ECO:0007669"/>
    <property type="project" value="TreeGrafter"/>
</dbReference>
<dbReference type="GO" id="GO:0005634">
    <property type="term" value="C:nucleus"/>
    <property type="evidence" value="ECO:0007669"/>
    <property type="project" value="TreeGrafter"/>
</dbReference>
<dbReference type="Pfam" id="PF09079">
    <property type="entry name" value="WHD_Cdc6"/>
    <property type="match status" value="1"/>
</dbReference>
<feature type="domain" description="ORC1/DEAH AAA+ ATPase" evidence="7">
    <location>
        <begin position="227"/>
        <end position="346"/>
    </location>
</feature>
<feature type="region of interest" description="Disordered" evidence="5">
    <location>
        <begin position="438"/>
        <end position="461"/>
    </location>
</feature>
<keyword evidence="2 9" id="KW-0132">Cell division</keyword>
<feature type="compositionally biased region" description="Polar residues" evidence="5">
    <location>
        <begin position="135"/>
        <end position="144"/>
    </location>
</feature>
<dbReference type="PANTHER" id="PTHR10763">
    <property type="entry name" value="CELL DIVISION CONTROL PROTEIN 6-RELATED"/>
    <property type="match status" value="1"/>
</dbReference>
<feature type="domain" description="Cdc6 C-terminal" evidence="6">
    <location>
        <begin position="521"/>
        <end position="610"/>
    </location>
</feature>
<evidence type="ECO:0000256" key="3">
    <source>
        <dbReference type="ARBA" id="ARBA00022705"/>
    </source>
</evidence>
<evidence type="ECO:0000259" key="8">
    <source>
        <dbReference type="Pfam" id="PF22606"/>
    </source>
</evidence>
<comment type="similarity">
    <text evidence="1">Belongs to the CDC6/cdc18 family.</text>
</comment>
<dbReference type="InterPro" id="IPR036388">
    <property type="entry name" value="WH-like_DNA-bd_sf"/>
</dbReference>
<dbReference type="Gene3D" id="1.10.10.10">
    <property type="entry name" value="Winged helix-like DNA-binding domain superfamily/Winged helix DNA-binding domain"/>
    <property type="match status" value="1"/>
</dbReference>
<feature type="region of interest" description="Disordered" evidence="5">
    <location>
        <begin position="1"/>
        <end position="150"/>
    </location>
</feature>
<dbReference type="Gene3D" id="1.10.8.60">
    <property type="match status" value="1"/>
</dbReference>
<dbReference type="InterPro" id="IPR054425">
    <property type="entry name" value="Cdc6_ORC1-like_ATPase_lid"/>
</dbReference>
<name>A0A6G1KDT1_9PLEO</name>
<feature type="compositionally biased region" description="Polar residues" evidence="5">
    <location>
        <begin position="13"/>
        <end position="28"/>
    </location>
</feature>
<evidence type="ECO:0000259" key="7">
    <source>
        <dbReference type="Pfam" id="PF13401"/>
    </source>
</evidence>
<feature type="compositionally biased region" description="Basic and acidic residues" evidence="5">
    <location>
        <begin position="438"/>
        <end position="447"/>
    </location>
</feature>
<feature type="compositionally biased region" description="Basic and acidic residues" evidence="5">
    <location>
        <begin position="78"/>
        <end position="94"/>
    </location>
</feature>
<evidence type="ECO:0000313" key="9">
    <source>
        <dbReference type="EMBL" id="KAF2710517.1"/>
    </source>
</evidence>
<evidence type="ECO:0000256" key="2">
    <source>
        <dbReference type="ARBA" id="ARBA00022618"/>
    </source>
</evidence>
<dbReference type="PANTHER" id="PTHR10763:SF26">
    <property type="entry name" value="CELL DIVISION CONTROL PROTEIN 6 HOMOLOG"/>
    <property type="match status" value="1"/>
</dbReference>
<dbReference type="SUPFAM" id="SSF52540">
    <property type="entry name" value="P-loop containing nucleoside triphosphate hydrolases"/>
    <property type="match status" value="1"/>
</dbReference>
<keyword evidence="10" id="KW-1185">Reference proteome</keyword>
<dbReference type="Pfam" id="PF13401">
    <property type="entry name" value="AAA_22"/>
    <property type="match status" value="1"/>
</dbReference>
<feature type="domain" description="Cdc6/ORC1-like ATPase lid" evidence="8">
    <location>
        <begin position="374"/>
        <end position="437"/>
    </location>
</feature>
<protein>
    <submittedName>
        <fullName evidence="9">Cell division control protein Cdc6</fullName>
    </submittedName>
</protein>
<keyword evidence="3" id="KW-0235">DNA replication</keyword>
<dbReference type="AlphaFoldDB" id="A0A6G1KDT1"/>
<dbReference type="InterPro" id="IPR050311">
    <property type="entry name" value="ORC1/CDC6"/>
</dbReference>
<organism evidence="9 10">
    <name type="scientific">Pleomassaria siparia CBS 279.74</name>
    <dbReference type="NCBI Taxonomy" id="1314801"/>
    <lineage>
        <taxon>Eukaryota</taxon>
        <taxon>Fungi</taxon>
        <taxon>Dikarya</taxon>
        <taxon>Ascomycota</taxon>
        <taxon>Pezizomycotina</taxon>
        <taxon>Dothideomycetes</taxon>
        <taxon>Pleosporomycetidae</taxon>
        <taxon>Pleosporales</taxon>
        <taxon>Pleomassariaceae</taxon>
        <taxon>Pleomassaria</taxon>
    </lineage>
</organism>
<feature type="compositionally biased region" description="Acidic residues" evidence="5">
    <location>
        <begin position="61"/>
        <end position="77"/>
    </location>
</feature>
<dbReference type="OrthoDB" id="1926878at2759"/>
<proteinExistence type="inferred from homology"/>
<dbReference type="InterPro" id="IPR015163">
    <property type="entry name" value="Cdc6_C"/>
</dbReference>
<dbReference type="Pfam" id="PF22606">
    <property type="entry name" value="Cdc6-ORC-like_ATPase_lid"/>
    <property type="match status" value="1"/>
</dbReference>
<dbReference type="EMBL" id="MU005769">
    <property type="protein sequence ID" value="KAF2710517.1"/>
    <property type="molecule type" value="Genomic_DNA"/>
</dbReference>
<evidence type="ECO:0000256" key="1">
    <source>
        <dbReference type="ARBA" id="ARBA00006184"/>
    </source>
</evidence>